<dbReference type="SUPFAM" id="SSF48498">
    <property type="entry name" value="Tetracyclin repressor-like, C-terminal domain"/>
    <property type="match status" value="1"/>
</dbReference>
<dbReference type="GO" id="GO:0003677">
    <property type="term" value="F:DNA binding"/>
    <property type="evidence" value="ECO:0007669"/>
    <property type="project" value="UniProtKB-UniRule"/>
</dbReference>
<dbReference type="InterPro" id="IPR009057">
    <property type="entry name" value="Homeodomain-like_sf"/>
</dbReference>
<dbReference type="PANTHER" id="PTHR43479:SF7">
    <property type="entry name" value="TETR-FAMILY TRANSCRIPTIONAL REGULATOR"/>
    <property type="match status" value="1"/>
</dbReference>
<keyword evidence="5" id="KW-1185">Reference proteome</keyword>
<dbReference type="EMBL" id="JAGFBF010000005">
    <property type="protein sequence ID" value="MBO2990767.1"/>
    <property type="molecule type" value="Genomic_DNA"/>
</dbReference>
<sequence length="192" mass="20718">MDPRILRTRGALQRALLGLVRDRDLDDITVADIVERAGVTRSSFYLHYADKDGLLADALDAFAEAEGAELPALLELLGEPPQALEAYLRHFDQHAELYRRVLGDHGSAVAVARLSRRIEQLAFGALESTGTDAFPGVPIDVAAAGLAGTVVGVLRAWVARDPRPPVEECAEWLWQVLIGPGGAWESMAGARV</sequence>
<protein>
    <submittedName>
        <fullName evidence="4">TetR/AcrR family transcriptional regulator</fullName>
    </submittedName>
</protein>
<evidence type="ECO:0000313" key="5">
    <source>
        <dbReference type="Proteomes" id="UP000668403"/>
    </source>
</evidence>
<dbReference type="AlphaFoldDB" id="A0A939QEQ4"/>
<evidence type="ECO:0000256" key="1">
    <source>
        <dbReference type="ARBA" id="ARBA00023125"/>
    </source>
</evidence>
<dbReference type="PROSITE" id="PS50977">
    <property type="entry name" value="HTH_TETR_2"/>
    <property type="match status" value="1"/>
</dbReference>
<evidence type="ECO:0000313" key="4">
    <source>
        <dbReference type="EMBL" id="MBO2990767.1"/>
    </source>
</evidence>
<proteinExistence type="predicted"/>
<dbReference type="PANTHER" id="PTHR43479">
    <property type="entry name" value="ACREF/ENVCD OPERON REPRESSOR-RELATED"/>
    <property type="match status" value="1"/>
</dbReference>
<reference evidence="4" key="1">
    <citation type="submission" date="2021-03" db="EMBL/GenBank/DDBJ databases">
        <title>Leucobacter chromiisoli sp. nov., isolated from chromium-containing soil of chemical plant.</title>
        <authorList>
            <person name="Xu Z."/>
        </authorList>
    </citation>
    <scope>NUCLEOTIDE SEQUENCE</scope>
    <source>
        <strain evidence="4">K 70/01</strain>
    </source>
</reference>
<dbReference type="SUPFAM" id="SSF46689">
    <property type="entry name" value="Homeodomain-like"/>
    <property type="match status" value="1"/>
</dbReference>
<dbReference type="Gene3D" id="1.10.357.10">
    <property type="entry name" value="Tetracycline Repressor, domain 2"/>
    <property type="match status" value="1"/>
</dbReference>
<comment type="caution">
    <text evidence="4">The sequence shown here is derived from an EMBL/GenBank/DDBJ whole genome shotgun (WGS) entry which is preliminary data.</text>
</comment>
<evidence type="ECO:0000256" key="2">
    <source>
        <dbReference type="PROSITE-ProRule" id="PRU00335"/>
    </source>
</evidence>
<evidence type="ECO:0000259" key="3">
    <source>
        <dbReference type="PROSITE" id="PS50977"/>
    </source>
</evidence>
<dbReference type="RefSeq" id="WP_208240023.1">
    <property type="nucleotide sequence ID" value="NZ_BAAAQU010000002.1"/>
</dbReference>
<keyword evidence="1 2" id="KW-0238">DNA-binding</keyword>
<organism evidence="4 5">
    <name type="scientific">Leucobacter tardus</name>
    <dbReference type="NCBI Taxonomy" id="501483"/>
    <lineage>
        <taxon>Bacteria</taxon>
        <taxon>Bacillati</taxon>
        <taxon>Actinomycetota</taxon>
        <taxon>Actinomycetes</taxon>
        <taxon>Micrococcales</taxon>
        <taxon>Microbacteriaceae</taxon>
        <taxon>Leucobacter</taxon>
    </lineage>
</organism>
<dbReference type="InterPro" id="IPR001647">
    <property type="entry name" value="HTH_TetR"/>
</dbReference>
<accession>A0A939QEQ4</accession>
<feature type="domain" description="HTH tetR-type" evidence="3">
    <location>
        <begin position="6"/>
        <end position="66"/>
    </location>
</feature>
<dbReference type="Proteomes" id="UP000668403">
    <property type="component" value="Unassembled WGS sequence"/>
</dbReference>
<dbReference type="InterPro" id="IPR036271">
    <property type="entry name" value="Tet_transcr_reg_TetR-rel_C_sf"/>
</dbReference>
<gene>
    <name evidence="4" type="ORF">J4H85_12255</name>
</gene>
<dbReference type="Pfam" id="PF00440">
    <property type="entry name" value="TetR_N"/>
    <property type="match status" value="1"/>
</dbReference>
<name>A0A939QEQ4_9MICO</name>
<feature type="DNA-binding region" description="H-T-H motif" evidence="2">
    <location>
        <begin position="29"/>
        <end position="48"/>
    </location>
</feature>
<dbReference type="InterPro" id="IPR050624">
    <property type="entry name" value="HTH-type_Tx_Regulator"/>
</dbReference>